<dbReference type="Pfam" id="PF13417">
    <property type="entry name" value="GST_N_3"/>
    <property type="match status" value="1"/>
</dbReference>
<dbReference type="Proteomes" id="UP000092461">
    <property type="component" value="Unassembled WGS sequence"/>
</dbReference>
<evidence type="ECO:0000313" key="3">
    <source>
        <dbReference type="EnsemblMetazoa" id="LLOJ009136-PA"/>
    </source>
</evidence>
<evidence type="ECO:0000256" key="1">
    <source>
        <dbReference type="ARBA" id="ARBA00011067"/>
    </source>
</evidence>
<dbReference type="InterPro" id="IPR036249">
    <property type="entry name" value="Thioredoxin-like_sf"/>
</dbReference>
<protein>
    <recommendedName>
        <fullName evidence="2">GST N-terminal domain-containing protein</fullName>
    </recommendedName>
</protein>
<dbReference type="GO" id="GO:0006749">
    <property type="term" value="P:glutathione metabolic process"/>
    <property type="evidence" value="ECO:0007669"/>
    <property type="project" value="TreeGrafter"/>
</dbReference>
<dbReference type="AlphaFoldDB" id="A0A1B0CVV1"/>
<dbReference type="InterPro" id="IPR004045">
    <property type="entry name" value="Glutathione_S-Trfase_N"/>
</dbReference>
<organism evidence="3 4">
    <name type="scientific">Lutzomyia longipalpis</name>
    <name type="common">Sand fly</name>
    <dbReference type="NCBI Taxonomy" id="7200"/>
    <lineage>
        <taxon>Eukaryota</taxon>
        <taxon>Metazoa</taxon>
        <taxon>Ecdysozoa</taxon>
        <taxon>Arthropoda</taxon>
        <taxon>Hexapoda</taxon>
        <taxon>Insecta</taxon>
        <taxon>Pterygota</taxon>
        <taxon>Neoptera</taxon>
        <taxon>Endopterygota</taxon>
        <taxon>Diptera</taxon>
        <taxon>Nematocera</taxon>
        <taxon>Psychodoidea</taxon>
        <taxon>Psychodidae</taxon>
        <taxon>Lutzomyia</taxon>
        <taxon>Lutzomyia</taxon>
    </lineage>
</organism>
<dbReference type="VEuPathDB" id="VectorBase:LLOJ009136"/>
<dbReference type="VEuPathDB" id="VectorBase:LLONM1_011300"/>
<feature type="domain" description="GST N-terminal" evidence="2">
    <location>
        <begin position="68"/>
        <end position="150"/>
    </location>
</feature>
<sequence length="268" mass="30553">MSKVVREFSHSPELKIVVWHTAKATSVGFFAPLLRHLKTWSVHHKCREMSNGKHLATGAVLPSLSDDGKLRLYSMRFCPYAHRIHLVLDAKDIPYHSIYVNLKAKPEWLYDRSPGGTVPAIDLPNESGGAHLYESLVIADYLDEKFPQRPLYPRTPLGKAKERLLIKKFDTVIEVMYKVFMGTHVPGTITEISNRLDFFEKELQARGSDFFGGNVPGMVKWRSLMKEDKAVKASYISGENYAKFMETHRQGVPDYDMLVNVAKKQRTS</sequence>
<proteinExistence type="inferred from homology"/>
<dbReference type="GO" id="GO:0005737">
    <property type="term" value="C:cytoplasm"/>
    <property type="evidence" value="ECO:0007669"/>
    <property type="project" value="InterPro"/>
</dbReference>
<dbReference type="PANTHER" id="PTHR43968:SF6">
    <property type="entry name" value="GLUTATHIONE S-TRANSFERASE OMEGA"/>
    <property type="match status" value="1"/>
</dbReference>
<accession>A0A1B0CVV1</accession>
<dbReference type="FunFam" id="3.40.30.10:FF:000123">
    <property type="entry name" value="Glutathione transferase o1"/>
    <property type="match status" value="1"/>
</dbReference>
<dbReference type="EMBL" id="AJWK01031290">
    <property type="status" value="NOT_ANNOTATED_CDS"/>
    <property type="molecule type" value="Genomic_DNA"/>
</dbReference>
<comment type="similarity">
    <text evidence="1">Belongs to the GST superfamily. Omega family.</text>
</comment>
<dbReference type="InterPro" id="IPR005442">
    <property type="entry name" value="GST_omega"/>
</dbReference>
<dbReference type="InterPro" id="IPR036282">
    <property type="entry name" value="Glutathione-S-Trfase_C_sf"/>
</dbReference>
<name>A0A1B0CVV1_LUTLO</name>
<dbReference type="SFLD" id="SFLDG00358">
    <property type="entry name" value="Main_(cytGST)"/>
    <property type="match status" value="1"/>
</dbReference>
<dbReference type="PRINTS" id="PR01625">
    <property type="entry name" value="GSTRNSFRASEO"/>
</dbReference>
<dbReference type="Gene3D" id="3.40.30.10">
    <property type="entry name" value="Glutaredoxin"/>
    <property type="match status" value="1"/>
</dbReference>
<dbReference type="InterPro" id="IPR050983">
    <property type="entry name" value="GST_Omega/HSP26"/>
</dbReference>
<dbReference type="PANTHER" id="PTHR43968">
    <property type="match status" value="1"/>
</dbReference>
<dbReference type="PROSITE" id="PS50404">
    <property type="entry name" value="GST_NTER"/>
    <property type="match status" value="1"/>
</dbReference>
<keyword evidence="4" id="KW-1185">Reference proteome</keyword>
<dbReference type="SUPFAM" id="SSF52833">
    <property type="entry name" value="Thioredoxin-like"/>
    <property type="match status" value="1"/>
</dbReference>
<dbReference type="Gene3D" id="1.20.1050.10">
    <property type="match status" value="1"/>
</dbReference>
<evidence type="ECO:0000259" key="2">
    <source>
        <dbReference type="PROSITE" id="PS50404"/>
    </source>
</evidence>
<dbReference type="SUPFAM" id="SSF47616">
    <property type="entry name" value="GST C-terminal domain-like"/>
    <property type="match status" value="1"/>
</dbReference>
<dbReference type="GO" id="GO:0004364">
    <property type="term" value="F:glutathione transferase activity"/>
    <property type="evidence" value="ECO:0007669"/>
    <property type="project" value="InterPro"/>
</dbReference>
<dbReference type="InterPro" id="IPR040079">
    <property type="entry name" value="Glutathione_S-Trfase"/>
</dbReference>
<dbReference type="GO" id="GO:0045174">
    <property type="term" value="F:glutathione dehydrogenase (ascorbate) activity"/>
    <property type="evidence" value="ECO:0007669"/>
    <property type="project" value="TreeGrafter"/>
</dbReference>
<dbReference type="SFLD" id="SFLDS00019">
    <property type="entry name" value="Glutathione_Transferase_(cytos"/>
    <property type="match status" value="1"/>
</dbReference>
<reference evidence="3" key="1">
    <citation type="submission" date="2020-05" db="UniProtKB">
        <authorList>
            <consortium name="EnsemblMetazoa"/>
        </authorList>
    </citation>
    <scope>IDENTIFICATION</scope>
    <source>
        <strain evidence="3">Jacobina</strain>
    </source>
</reference>
<dbReference type="EnsemblMetazoa" id="LLOJ009136-RA">
    <property type="protein sequence ID" value="LLOJ009136-PA"/>
    <property type="gene ID" value="LLOJ009136"/>
</dbReference>
<evidence type="ECO:0000313" key="4">
    <source>
        <dbReference type="Proteomes" id="UP000092461"/>
    </source>
</evidence>